<gene>
    <name evidence="8" type="ORF">SAMN06296036_11343</name>
</gene>
<feature type="transmembrane region" description="Helical" evidence="7">
    <location>
        <begin position="310"/>
        <end position="327"/>
    </location>
</feature>
<keyword evidence="9" id="KW-1185">Reference proteome</keyword>
<feature type="transmembrane region" description="Helical" evidence="7">
    <location>
        <begin position="55"/>
        <end position="73"/>
    </location>
</feature>
<feature type="transmembrane region" description="Helical" evidence="7">
    <location>
        <begin position="465"/>
        <end position="491"/>
    </location>
</feature>
<feature type="transmembrane region" description="Helical" evidence="7">
    <location>
        <begin position="112"/>
        <end position="135"/>
    </location>
</feature>
<sequence length="600" mass="64212">MALLSISILALAVGPLVFQVFALSRKWLRLLDGFLFVAVGWIACGEILPGAMERAGPLVLLSMMMGLVLPFLAERLFHHQKVHRAAALAAMAGLFLHALTDGAWLAHADQGFGVHLAAGVLIHRIPMGLAIWWIVRPNFGVSAALWMLGTIACGSVLGFSLGQNLEQGFTSFWLEHFQSLVAGSLLHVMIHPSGSHDHSHESHHSDHHDHCCPSQAHQPWYEGAGNILAVIFLLSLGHWQNFAFNGGHSDHGHDHGSIDIWPAFLELALDTAPALLLAYAIGGFATIFLKDSYMNWLGQGRTWQQSLKGILIGLPLPICSCGVVPLYQTLIKKGAPPSAAIAFLIATPELGIDAILISIPLLDVPMTLLRLLGALVVAFAVAIIVGTLIAREQKPTKDDQVKVTSSSSSKPKSWQENMRAGLKEGFVDLVDHTGPWILFGLFLASAIGPVLNTHYQDIAGQPWEVLIFALLGLPIYVCASGATPLVAVFLANGVSPGAALAFLLTGPATNITTYGVVAKLHGRRAAVALGACAALASMVLGYVVNAYLGDISRPSQGVESHEHGWLSYGSLAILAVVFGISAFKQGARSYLREVFIPHHH</sequence>
<feature type="transmembrane region" description="Helical" evidence="7">
    <location>
        <begin position="30"/>
        <end position="49"/>
    </location>
</feature>
<reference evidence="9" key="1">
    <citation type="submission" date="2017-04" db="EMBL/GenBank/DDBJ databases">
        <authorList>
            <person name="Varghese N."/>
            <person name="Submissions S."/>
        </authorList>
    </citation>
    <scope>NUCLEOTIDE SEQUENCE [LARGE SCALE GENOMIC DNA]</scope>
    <source>
        <strain evidence="9">RKEM611</strain>
    </source>
</reference>
<evidence type="ECO:0000313" key="9">
    <source>
        <dbReference type="Proteomes" id="UP000192907"/>
    </source>
</evidence>
<dbReference type="AlphaFoldDB" id="A0A1Y6C989"/>
<accession>A0A1Y6C989</accession>
<comment type="similarity">
    <text evidence="2">Belongs to the UPF0718 family.</text>
</comment>
<proteinExistence type="inferred from homology"/>
<dbReference type="Proteomes" id="UP000192907">
    <property type="component" value="Unassembled WGS sequence"/>
</dbReference>
<dbReference type="RefSeq" id="WP_132321046.1">
    <property type="nucleotide sequence ID" value="NZ_FWZT01000013.1"/>
</dbReference>
<feature type="transmembrane region" description="Helical" evidence="7">
    <location>
        <begin position="142"/>
        <end position="162"/>
    </location>
</feature>
<feature type="transmembrane region" description="Helical" evidence="7">
    <location>
        <begin position="369"/>
        <end position="390"/>
    </location>
</feature>
<dbReference type="InterPro" id="IPR005524">
    <property type="entry name" value="DUF318"/>
</dbReference>
<evidence type="ECO:0000256" key="7">
    <source>
        <dbReference type="SAM" id="Phobius"/>
    </source>
</evidence>
<dbReference type="InterPro" id="IPR052923">
    <property type="entry name" value="UPF0718"/>
</dbReference>
<keyword evidence="4 7" id="KW-0812">Transmembrane</keyword>
<evidence type="ECO:0000256" key="1">
    <source>
        <dbReference type="ARBA" id="ARBA00004651"/>
    </source>
</evidence>
<evidence type="ECO:0000256" key="5">
    <source>
        <dbReference type="ARBA" id="ARBA00022989"/>
    </source>
</evidence>
<keyword evidence="6 7" id="KW-0472">Membrane</keyword>
<dbReference type="STRING" id="1513793.SAMN06296036_11343"/>
<keyword evidence="5 7" id="KW-1133">Transmembrane helix</keyword>
<keyword evidence="3" id="KW-1003">Cell membrane</keyword>
<evidence type="ECO:0000313" key="8">
    <source>
        <dbReference type="EMBL" id="SMF43017.1"/>
    </source>
</evidence>
<feature type="transmembrane region" description="Helical" evidence="7">
    <location>
        <begin position="271"/>
        <end position="289"/>
    </location>
</feature>
<feature type="transmembrane region" description="Helical" evidence="7">
    <location>
        <begin position="339"/>
        <end position="362"/>
    </location>
</feature>
<dbReference type="PANTHER" id="PTHR34184:SF4">
    <property type="entry name" value="UPF0718 PROTEIN YCGR"/>
    <property type="match status" value="1"/>
</dbReference>
<feature type="transmembrane region" description="Helical" evidence="7">
    <location>
        <begin position="497"/>
        <end position="518"/>
    </location>
</feature>
<feature type="transmembrane region" description="Helical" evidence="7">
    <location>
        <begin position="436"/>
        <end position="453"/>
    </location>
</feature>
<dbReference type="OrthoDB" id="9810876at2"/>
<feature type="transmembrane region" description="Helical" evidence="7">
    <location>
        <begin position="525"/>
        <end position="545"/>
    </location>
</feature>
<feature type="transmembrane region" description="Helical" evidence="7">
    <location>
        <begin position="565"/>
        <end position="583"/>
    </location>
</feature>
<name>A0A1Y6C989_9BACT</name>
<dbReference type="PANTHER" id="PTHR34184">
    <property type="entry name" value="UPF0718 PROTEIN YCGR"/>
    <property type="match status" value="1"/>
</dbReference>
<feature type="transmembrane region" description="Helical" evidence="7">
    <location>
        <begin position="6"/>
        <end position="23"/>
    </location>
</feature>
<evidence type="ECO:0000256" key="6">
    <source>
        <dbReference type="ARBA" id="ARBA00023136"/>
    </source>
</evidence>
<protein>
    <submittedName>
        <fullName evidence="8">Uncharacterized membrane protein YraQ, UPF0718 family</fullName>
    </submittedName>
</protein>
<evidence type="ECO:0000256" key="4">
    <source>
        <dbReference type="ARBA" id="ARBA00022692"/>
    </source>
</evidence>
<dbReference type="Pfam" id="PF03773">
    <property type="entry name" value="ArsP_1"/>
    <property type="match status" value="1"/>
</dbReference>
<organism evidence="8 9">
    <name type="scientific">Pseudobacteriovorax antillogorgiicola</name>
    <dbReference type="NCBI Taxonomy" id="1513793"/>
    <lineage>
        <taxon>Bacteria</taxon>
        <taxon>Pseudomonadati</taxon>
        <taxon>Bdellovibrionota</taxon>
        <taxon>Oligoflexia</taxon>
        <taxon>Oligoflexales</taxon>
        <taxon>Pseudobacteriovoracaceae</taxon>
        <taxon>Pseudobacteriovorax</taxon>
    </lineage>
</organism>
<dbReference type="EMBL" id="FWZT01000013">
    <property type="protein sequence ID" value="SMF43017.1"/>
    <property type="molecule type" value="Genomic_DNA"/>
</dbReference>
<dbReference type="GO" id="GO:0005886">
    <property type="term" value="C:plasma membrane"/>
    <property type="evidence" value="ECO:0007669"/>
    <property type="project" value="UniProtKB-SubCell"/>
</dbReference>
<evidence type="ECO:0000256" key="3">
    <source>
        <dbReference type="ARBA" id="ARBA00022475"/>
    </source>
</evidence>
<evidence type="ECO:0000256" key="2">
    <source>
        <dbReference type="ARBA" id="ARBA00006386"/>
    </source>
</evidence>
<comment type="subcellular location">
    <subcellularLocation>
        <location evidence="1">Cell membrane</location>
        <topology evidence="1">Multi-pass membrane protein</topology>
    </subcellularLocation>
</comment>
<feature type="transmembrane region" description="Helical" evidence="7">
    <location>
        <begin position="85"/>
        <end position="106"/>
    </location>
</feature>